<feature type="signal peptide" evidence="7">
    <location>
        <begin position="1"/>
        <end position="23"/>
    </location>
</feature>
<keyword evidence="5" id="KW-1015">Disulfide bond</keyword>
<gene>
    <name evidence="8" type="ORF">IC612_07410</name>
</gene>
<keyword evidence="9" id="KW-1185">Reference proteome</keyword>
<keyword evidence="1" id="KW-0540">Nuclease</keyword>
<keyword evidence="2" id="KW-0479">Metal-binding</keyword>
<dbReference type="GO" id="GO:0004519">
    <property type="term" value="F:endonuclease activity"/>
    <property type="evidence" value="ECO:0007669"/>
    <property type="project" value="UniProtKB-KW"/>
</dbReference>
<evidence type="ECO:0000256" key="1">
    <source>
        <dbReference type="ARBA" id="ARBA00022722"/>
    </source>
</evidence>
<dbReference type="Pfam" id="PF02265">
    <property type="entry name" value="S1-P1_nuclease"/>
    <property type="match status" value="1"/>
</dbReference>
<keyword evidence="6" id="KW-0325">Glycoprotein</keyword>
<feature type="chain" id="PRO_5037347662" evidence="7">
    <location>
        <begin position="24"/>
        <end position="264"/>
    </location>
</feature>
<dbReference type="GO" id="GO:0046872">
    <property type="term" value="F:metal ion binding"/>
    <property type="evidence" value="ECO:0007669"/>
    <property type="project" value="UniProtKB-KW"/>
</dbReference>
<dbReference type="AlphaFoldDB" id="A0A931EAW8"/>
<proteinExistence type="predicted"/>
<dbReference type="CDD" id="cd11010">
    <property type="entry name" value="S1-P1_nuclease"/>
    <property type="match status" value="1"/>
</dbReference>
<keyword evidence="7" id="KW-0732">Signal</keyword>
<sequence>MIRNLVVKGLAVAALMVSAQSFAWGTTGHRVIAEVAENNLKPSARHQLKKLIGNQKLAYWANWPDFIKSDTTGHWKHADVWHYVNIAPQSNFQSFEKALREQKGPSLYTEIKTTSEKLSNRNLSKEEREINLRFLIHLMGDLSQPMHTGRAEDLGGNLIKLKFFGDNTNLHSLWDGKLVDHNKYSYTEYARVLDVLSKKEKKDIMKGSLEEWLYDSHQIANSLYSYTEPAKNYSYDYVYRFQSTLERQLYYGGLRLAKVLNEVL</sequence>
<name>A0A931EAW8_9FLAO</name>
<dbReference type="InterPro" id="IPR008947">
    <property type="entry name" value="PLipase_C/P1_nuclease_dom_sf"/>
</dbReference>
<evidence type="ECO:0000256" key="7">
    <source>
        <dbReference type="SAM" id="SignalP"/>
    </source>
</evidence>
<dbReference type="Proteomes" id="UP000694480">
    <property type="component" value="Unassembled WGS sequence"/>
</dbReference>
<dbReference type="GO" id="GO:0016788">
    <property type="term" value="F:hydrolase activity, acting on ester bonds"/>
    <property type="evidence" value="ECO:0007669"/>
    <property type="project" value="InterPro"/>
</dbReference>
<reference evidence="8" key="1">
    <citation type="submission" date="2020-11" db="EMBL/GenBank/DDBJ databases">
        <title>Genome seq and assembly of Planobacterium sp.</title>
        <authorList>
            <person name="Chhetri G."/>
        </authorList>
    </citation>
    <scope>NUCLEOTIDE SEQUENCE</scope>
    <source>
        <strain evidence="8">GCR5</strain>
    </source>
</reference>
<evidence type="ECO:0000256" key="2">
    <source>
        <dbReference type="ARBA" id="ARBA00022723"/>
    </source>
</evidence>
<comment type="caution">
    <text evidence="8">The sequence shown here is derived from an EMBL/GenBank/DDBJ whole genome shotgun (WGS) entry which is preliminary data.</text>
</comment>
<dbReference type="EMBL" id="JADKYY010000008">
    <property type="protein sequence ID" value="MBF5027623.1"/>
    <property type="molecule type" value="Genomic_DNA"/>
</dbReference>
<dbReference type="Gene3D" id="1.10.575.10">
    <property type="entry name" value="P1 Nuclease"/>
    <property type="match status" value="1"/>
</dbReference>
<keyword evidence="3" id="KW-0255">Endonuclease</keyword>
<dbReference type="SUPFAM" id="SSF48537">
    <property type="entry name" value="Phospholipase C/P1 nuclease"/>
    <property type="match status" value="1"/>
</dbReference>
<dbReference type="PANTHER" id="PTHR33146">
    <property type="entry name" value="ENDONUCLEASE 4"/>
    <property type="match status" value="1"/>
</dbReference>
<evidence type="ECO:0000256" key="5">
    <source>
        <dbReference type="ARBA" id="ARBA00023157"/>
    </source>
</evidence>
<dbReference type="GO" id="GO:0003676">
    <property type="term" value="F:nucleic acid binding"/>
    <property type="evidence" value="ECO:0007669"/>
    <property type="project" value="InterPro"/>
</dbReference>
<evidence type="ECO:0000256" key="4">
    <source>
        <dbReference type="ARBA" id="ARBA00022801"/>
    </source>
</evidence>
<protein>
    <submittedName>
        <fullName evidence="8">S1/P1 nuclease</fullName>
    </submittedName>
</protein>
<evidence type="ECO:0000313" key="8">
    <source>
        <dbReference type="EMBL" id="MBF5027623.1"/>
    </source>
</evidence>
<dbReference type="RefSeq" id="WP_194739552.1">
    <property type="nucleotide sequence ID" value="NZ_JADKYY010000008.1"/>
</dbReference>
<evidence type="ECO:0000256" key="3">
    <source>
        <dbReference type="ARBA" id="ARBA00022759"/>
    </source>
</evidence>
<dbReference type="InterPro" id="IPR003154">
    <property type="entry name" value="S1/P1nuclease"/>
</dbReference>
<dbReference type="PANTHER" id="PTHR33146:SF26">
    <property type="entry name" value="ENDONUCLEASE 4"/>
    <property type="match status" value="1"/>
</dbReference>
<organism evidence="8 9">
    <name type="scientific">Planobacterium oryzisoli</name>
    <dbReference type="NCBI Taxonomy" id="2771435"/>
    <lineage>
        <taxon>Bacteria</taxon>
        <taxon>Pseudomonadati</taxon>
        <taxon>Bacteroidota</taxon>
        <taxon>Flavobacteriia</taxon>
        <taxon>Flavobacteriales</taxon>
        <taxon>Weeksellaceae</taxon>
        <taxon>Chryseobacterium group</taxon>
        <taxon>Chryseobacterium</taxon>
    </lineage>
</organism>
<accession>A0A931EAW8</accession>
<keyword evidence="4" id="KW-0378">Hydrolase</keyword>
<evidence type="ECO:0000313" key="9">
    <source>
        <dbReference type="Proteomes" id="UP000694480"/>
    </source>
</evidence>
<dbReference type="GO" id="GO:0006308">
    <property type="term" value="P:DNA catabolic process"/>
    <property type="evidence" value="ECO:0007669"/>
    <property type="project" value="InterPro"/>
</dbReference>
<evidence type="ECO:0000256" key="6">
    <source>
        <dbReference type="ARBA" id="ARBA00023180"/>
    </source>
</evidence>